<dbReference type="InterPro" id="IPR001810">
    <property type="entry name" value="F-box_dom"/>
</dbReference>
<evidence type="ECO:0000313" key="2">
    <source>
        <dbReference type="EMBL" id="KAF0552384.1"/>
    </source>
</evidence>
<sequence>MITLPNECLLEIFDNLQTYNGILLYKNLFSCLLVNRQWCRVIIPILWSKPALYDKRFIRICILSLNLKEQAQLIPFNINLPNNPTPLFEYTSYISHLTSFHDNLELGIKRWLETDSHPPTSKSFTLKSAIKCSLITMFLRTSGRLKYLSFSGSIYNKSMVIEHICNTLTYLSLQYNCLNSEDGIAIAKYLWRDLPINTYLY</sequence>
<keyword evidence="3" id="KW-1185">Reference proteome</keyword>
<evidence type="ECO:0000313" key="3">
    <source>
        <dbReference type="Proteomes" id="UP000439903"/>
    </source>
</evidence>
<dbReference type="Pfam" id="PF12937">
    <property type="entry name" value="F-box-like"/>
    <property type="match status" value="1"/>
</dbReference>
<dbReference type="EMBL" id="WTPW01000067">
    <property type="protein sequence ID" value="KAF0552384.1"/>
    <property type="molecule type" value="Genomic_DNA"/>
</dbReference>
<proteinExistence type="predicted"/>
<organism evidence="2 3">
    <name type="scientific">Gigaspora margarita</name>
    <dbReference type="NCBI Taxonomy" id="4874"/>
    <lineage>
        <taxon>Eukaryota</taxon>
        <taxon>Fungi</taxon>
        <taxon>Fungi incertae sedis</taxon>
        <taxon>Mucoromycota</taxon>
        <taxon>Glomeromycotina</taxon>
        <taxon>Glomeromycetes</taxon>
        <taxon>Diversisporales</taxon>
        <taxon>Gigasporaceae</taxon>
        <taxon>Gigaspora</taxon>
    </lineage>
</organism>
<evidence type="ECO:0000259" key="1">
    <source>
        <dbReference type="Pfam" id="PF12937"/>
    </source>
</evidence>
<protein>
    <recommendedName>
        <fullName evidence="1">F-box domain-containing protein</fullName>
    </recommendedName>
</protein>
<accession>A0A8H4ETS7</accession>
<reference evidence="2 3" key="1">
    <citation type="journal article" date="2019" name="Environ. Microbiol.">
        <title>At the nexus of three kingdoms: the genome of the mycorrhizal fungus Gigaspora margarita provides insights into plant, endobacterial and fungal interactions.</title>
        <authorList>
            <person name="Venice F."/>
            <person name="Ghignone S."/>
            <person name="Salvioli di Fossalunga A."/>
            <person name="Amselem J."/>
            <person name="Novero M."/>
            <person name="Xianan X."/>
            <person name="Sedzielewska Toro K."/>
            <person name="Morin E."/>
            <person name="Lipzen A."/>
            <person name="Grigoriev I.V."/>
            <person name="Henrissat B."/>
            <person name="Martin F.M."/>
            <person name="Bonfante P."/>
        </authorList>
    </citation>
    <scope>NUCLEOTIDE SEQUENCE [LARGE SCALE GENOMIC DNA]</scope>
    <source>
        <strain evidence="2 3">BEG34</strain>
    </source>
</reference>
<dbReference type="Proteomes" id="UP000439903">
    <property type="component" value="Unassembled WGS sequence"/>
</dbReference>
<feature type="domain" description="F-box" evidence="1">
    <location>
        <begin position="3"/>
        <end position="51"/>
    </location>
</feature>
<dbReference type="AlphaFoldDB" id="A0A8H4ETS7"/>
<dbReference type="OrthoDB" id="10257471at2759"/>
<gene>
    <name evidence="2" type="ORF">F8M41_021924</name>
</gene>
<name>A0A8H4ETS7_GIGMA</name>
<comment type="caution">
    <text evidence="2">The sequence shown here is derived from an EMBL/GenBank/DDBJ whole genome shotgun (WGS) entry which is preliminary data.</text>
</comment>